<comment type="caution">
    <text evidence="1">The sequence shown here is derived from an EMBL/GenBank/DDBJ whole genome shotgun (WGS) entry which is preliminary data.</text>
</comment>
<dbReference type="AlphaFoldDB" id="A0A9P6VZI2"/>
<protein>
    <submittedName>
        <fullName evidence="1">Uncharacterized protein</fullName>
    </submittedName>
</protein>
<name>A0A9P6VZI2_RHOMI</name>
<evidence type="ECO:0000313" key="1">
    <source>
        <dbReference type="EMBL" id="KAG0658286.1"/>
    </source>
</evidence>
<dbReference type="OrthoDB" id="2531353at2759"/>
<dbReference type="Proteomes" id="UP000777482">
    <property type="component" value="Unassembled WGS sequence"/>
</dbReference>
<dbReference type="EMBL" id="PUHQ01000068">
    <property type="protein sequence ID" value="KAG0658286.1"/>
    <property type="molecule type" value="Genomic_DNA"/>
</dbReference>
<organism evidence="1 2">
    <name type="scientific">Rhodotorula mucilaginosa</name>
    <name type="common">Yeast</name>
    <name type="synonym">Rhodotorula rubra</name>
    <dbReference type="NCBI Taxonomy" id="5537"/>
    <lineage>
        <taxon>Eukaryota</taxon>
        <taxon>Fungi</taxon>
        <taxon>Dikarya</taxon>
        <taxon>Basidiomycota</taxon>
        <taxon>Pucciniomycotina</taxon>
        <taxon>Microbotryomycetes</taxon>
        <taxon>Sporidiobolales</taxon>
        <taxon>Sporidiobolaceae</taxon>
        <taxon>Rhodotorula</taxon>
    </lineage>
</organism>
<sequence length="538" mass="60507">MTTPKVGLHSLPTELKQQIVRCCRDQDALLASAFEKVLDDRGEGNDRHMERDDPLHRAVIANQSLTSLAAVSREWNELVAPVLFEFLPLSRLWRDHFRTRVLPRRGHHFVRVVGAWERGNAGNTGCSYAQDLADALPQLPNLIHLNTPDLVCAIRAGRKRLLRVAEANELEPEFVQTRRLEFDEREEALVRLLHRAKSIMHPEVTPKDLLASFRGVSGANLRRLAFTSRADHSEPDDLALILKHFPNLELLKINLELFTRRGALNPIISAASAFKPSLAAPGPKLRELVLTASYDGAQFYFGDVSPSLAPLMHLAQPFAETLQVLTLDIFRDDDFNPYVDPDNSNLDDYVTDYTSLAFTSPFPLLRRLTLRGLTSAFSRLLRSIDATMLPALASSLFYISHAPAHTYHHDGVFVNFAEAASRIPGFEFGQSPRSFESTTDRLAEWARQRDADRGPSRFTFPRESTWPEPVLHPHSRVDPTALGERLRVTIEHLHKWYRRACDAQDPDALVQIREVLEGVDANRAVVEAWTAGGGTPNV</sequence>
<keyword evidence="2" id="KW-1185">Reference proteome</keyword>
<proteinExistence type="predicted"/>
<reference evidence="1 2" key="1">
    <citation type="submission" date="2020-11" db="EMBL/GenBank/DDBJ databases">
        <title>Kefir isolates.</title>
        <authorList>
            <person name="Marcisauskas S."/>
            <person name="Kim Y."/>
            <person name="Blasche S."/>
        </authorList>
    </citation>
    <scope>NUCLEOTIDE SEQUENCE [LARGE SCALE GENOMIC DNA]</scope>
    <source>
        <strain evidence="1 2">KR</strain>
    </source>
</reference>
<gene>
    <name evidence="1" type="ORF">C6P46_005837</name>
</gene>
<accession>A0A9P6VZI2</accession>
<evidence type="ECO:0000313" key="2">
    <source>
        <dbReference type="Proteomes" id="UP000777482"/>
    </source>
</evidence>